<reference evidence="2 3" key="1">
    <citation type="submission" date="2020-08" db="EMBL/GenBank/DDBJ databases">
        <title>Novel species isolated from subtropical streams in China.</title>
        <authorList>
            <person name="Lu H."/>
        </authorList>
    </citation>
    <scope>NUCLEOTIDE SEQUENCE [LARGE SCALE GENOMIC DNA]</scope>
    <source>
        <strain evidence="2 3">KCTC 52442</strain>
    </source>
</reference>
<dbReference type="EMBL" id="JACOFU010000001">
    <property type="protein sequence ID" value="MBC3830051.1"/>
    <property type="molecule type" value="Genomic_DNA"/>
</dbReference>
<accession>A0ABR6XKL3</accession>
<evidence type="ECO:0000256" key="1">
    <source>
        <dbReference type="SAM" id="SignalP"/>
    </source>
</evidence>
<keyword evidence="1" id="KW-0732">Signal</keyword>
<keyword evidence="3" id="KW-1185">Reference proteome</keyword>
<feature type="signal peptide" evidence="1">
    <location>
        <begin position="1"/>
        <end position="21"/>
    </location>
</feature>
<name>A0ABR6XKL3_9BURK</name>
<comment type="caution">
    <text evidence="2">The sequence shown here is derived from an EMBL/GenBank/DDBJ whole genome shotgun (WGS) entry which is preliminary data.</text>
</comment>
<evidence type="ECO:0000313" key="2">
    <source>
        <dbReference type="EMBL" id="MBC3830051.1"/>
    </source>
</evidence>
<organism evidence="2 3">
    <name type="scientific">Undibacterium amnicola</name>
    <dbReference type="NCBI Taxonomy" id="1834038"/>
    <lineage>
        <taxon>Bacteria</taxon>
        <taxon>Pseudomonadati</taxon>
        <taxon>Pseudomonadota</taxon>
        <taxon>Betaproteobacteria</taxon>
        <taxon>Burkholderiales</taxon>
        <taxon>Oxalobacteraceae</taxon>
        <taxon>Undibacterium</taxon>
    </lineage>
</organism>
<protein>
    <submittedName>
        <fullName evidence="2">Uncharacterized protein</fullName>
    </submittedName>
</protein>
<gene>
    <name evidence="2" type="ORF">H8K33_00855</name>
</gene>
<proteinExistence type="predicted"/>
<dbReference type="Proteomes" id="UP000643610">
    <property type="component" value="Unassembled WGS sequence"/>
</dbReference>
<dbReference type="PROSITE" id="PS51257">
    <property type="entry name" value="PROKAR_LIPOPROTEIN"/>
    <property type="match status" value="1"/>
</dbReference>
<sequence length="66" mass="6899">MKKVISSLGILLATISLTACISVSESNLESGKQISMMSQQAITTCGQGNVDTVSTSSFKCKSQVAR</sequence>
<evidence type="ECO:0000313" key="3">
    <source>
        <dbReference type="Proteomes" id="UP000643610"/>
    </source>
</evidence>
<feature type="chain" id="PRO_5045910968" evidence="1">
    <location>
        <begin position="22"/>
        <end position="66"/>
    </location>
</feature>
<dbReference type="RefSeq" id="WP_186889096.1">
    <property type="nucleotide sequence ID" value="NZ_JACOFU010000001.1"/>
</dbReference>